<comment type="caution">
    <text evidence="3">The sequence shown here is derived from an EMBL/GenBank/DDBJ whole genome shotgun (WGS) entry which is preliminary data.</text>
</comment>
<reference evidence="3 4" key="1">
    <citation type="journal article" date="2021" name="ISME Commun">
        <title>Automated analysis of genomic sequences facilitates high-throughput and comprehensive description of bacteria.</title>
        <authorList>
            <person name="Hitch T.C.A."/>
        </authorList>
    </citation>
    <scope>NUCLEOTIDE SEQUENCE [LARGE SCALE GENOMIC DNA]</scope>
    <source>
        <strain evidence="3 4">Sanger_109</strain>
    </source>
</reference>
<feature type="transmembrane region" description="Helical" evidence="2">
    <location>
        <begin position="274"/>
        <end position="305"/>
    </location>
</feature>
<feature type="transmembrane region" description="Helical" evidence="2">
    <location>
        <begin position="242"/>
        <end position="267"/>
    </location>
</feature>
<dbReference type="RefSeq" id="WP_158424474.1">
    <property type="nucleotide sequence ID" value="NZ_JAOQJQ010000002.1"/>
</dbReference>
<gene>
    <name evidence="3" type="ORF">OCV88_04945</name>
</gene>
<keyword evidence="2" id="KW-0812">Transmembrane</keyword>
<keyword evidence="2" id="KW-1133">Transmembrane helix</keyword>
<feature type="coiled-coil region" evidence="1">
    <location>
        <begin position="92"/>
        <end position="119"/>
    </location>
</feature>
<organism evidence="3 4">
    <name type="scientific">Brotonthovivens ammoniilytica</name>
    <dbReference type="NCBI Taxonomy" id="2981725"/>
    <lineage>
        <taxon>Bacteria</taxon>
        <taxon>Bacillati</taxon>
        <taxon>Bacillota</taxon>
        <taxon>Clostridia</taxon>
        <taxon>Lachnospirales</taxon>
        <taxon>Lachnospiraceae</taxon>
        <taxon>Brotonthovivens</taxon>
    </lineage>
</organism>
<sequence>MLKYEFRKFLTNKFFFFLLCVFTIINLCYIKSQIIPENSVQELEVYSKIKGPIINEKVSAFVKEVQQADQTNPYYGIYLDDYDALEYAYNYEENIQQVIKKAENNVENAKLDSFEKKKNKQITRYYSHRKLEAFYHMDDEKALLEYDFSQGIILIFLLLGVPYIRVYERKGGMDRLSATCSHGQWQVRGAKTAFLAVLTLILSVFFSITDLIGFAVFGDLDGLGQPLYAISDFCFTPVHMKIIAFFFVSILIRFVGNLVIAFLIYICSAIFSNVLLIFISGGLITAAFVLITVYTSFSFSPVLLIKNSVLFKEYSAVNIGGFPLLMIYILLLLYTGINIVMAFVIIKGKRDAVSR</sequence>
<evidence type="ECO:0008006" key="5">
    <source>
        <dbReference type="Google" id="ProtNLM"/>
    </source>
</evidence>
<dbReference type="Proteomes" id="UP001652442">
    <property type="component" value="Unassembled WGS sequence"/>
</dbReference>
<keyword evidence="2" id="KW-0472">Membrane</keyword>
<proteinExistence type="predicted"/>
<keyword evidence="1" id="KW-0175">Coiled coil</keyword>
<name>A0ABT2TJ37_9FIRM</name>
<keyword evidence="4" id="KW-1185">Reference proteome</keyword>
<evidence type="ECO:0000313" key="3">
    <source>
        <dbReference type="EMBL" id="MCU6761686.1"/>
    </source>
</evidence>
<evidence type="ECO:0000256" key="2">
    <source>
        <dbReference type="SAM" id="Phobius"/>
    </source>
</evidence>
<evidence type="ECO:0000313" key="4">
    <source>
        <dbReference type="Proteomes" id="UP001652442"/>
    </source>
</evidence>
<feature type="transmembrane region" description="Helical" evidence="2">
    <location>
        <begin position="325"/>
        <end position="346"/>
    </location>
</feature>
<evidence type="ECO:0000256" key="1">
    <source>
        <dbReference type="SAM" id="Coils"/>
    </source>
</evidence>
<feature type="transmembrane region" description="Helical" evidence="2">
    <location>
        <begin position="193"/>
        <end position="217"/>
    </location>
</feature>
<feature type="transmembrane region" description="Helical" evidence="2">
    <location>
        <begin position="148"/>
        <end position="167"/>
    </location>
</feature>
<dbReference type="EMBL" id="JAOQJQ010000002">
    <property type="protein sequence ID" value="MCU6761686.1"/>
    <property type="molecule type" value="Genomic_DNA"/>
</dbReference>
<accession>A0ABT2TJ37</accession>
<protein>
    <recommendedName>
        <fullName evidence="5">ABC transporter permease</fullName>
    </recommendedName>
</protein>